<feature type="compositionally biased region" description="Low complexity" evidence="1">
    <location>
        <begin position="698"/>
        <end position="713"/>
    </location>
</feature>
<feature type="compositionally biased region" description="Low complexity" evidence="1">
    <location>
        <begin position="280"/>
        <end position="296"/>
    </location>
</feature>
<evidence type="ECO:0000313" key="6">
    <source>
        <dbReference type="WBParaSite" id="ASIM_0001447701-mRNA-1"/>
    </source>
</evidence>
<feature type="transmembrane region" description="Helical" evidence="2">
    <location>
        <begin position="108"/>
        <end position="123"/>
    </location>
</feature>
<feature type="region of interest" description="Disordered" evidence="1">
    <location>
        <begin position="492"/>
        <end position="525"/>
    </location>
</feature>
<feature type="compositionally biased region" description="Polar residues" evidence="1">
    <location>
        <begin position="505"/>
        <end position="525"/>
    </location>
</feature>
<reference evidence="4 5" key="2">
    <citation type="submission" date="2018-11" db="EMBL/GenBank/DDBJ databases">
        <authorList>
            <consortium name="Pathogen Informatics"/>
        </authorList>
    </citation>
    <scope>NUCLEOTIDE SEQUENCE [LARGE SCALE GENOMIC DNA]</scope>
</reference>
<keyword evidence="2" id="KW-1133">Transmembrane helix</keyword>
<feature type="region of interest" description="Disordered" evidence="1">
    <location>
        <begin position="158"/>
        <end position="246"/>
    </location>
</feature>
<organism evidence="6">
    <name type="scientific">Anisakis simplex</name>
    <name type="common">Herring worm</name>
    <dbReference type="NCBI Taxonomy" id="6269"/>
    <lineage>
        <taxon>Eukaryota</taxon>
        <taxon>Metazoa</taxon>
        <taxon>Ecdysozoa</taxon>
        <taxon>Nematoda</taxon>
        <taxon>Chromadorea</taxon>
        <taxon>Rhabditida</taxon>
        <taxon>Spirurina</taxon>
        <taxon>Ascaridomorpha</taxon>
        <taxon>Ascaridoidea</taxon>
        <taxon>Anisakidae</taxon>
        <taxon>Anisakis</taxon>
        <taxon>Anisakis simplex complex</taxon>
    </lineage>
</organism>
<feature type="region of interest" description="Disordered" evidence="1">
    <location>
        <begin position="744"/>
        <end position="765"/>
    </location>
</feature>
<evidence type="ECO:0000259" key="3">
    <source>
        <dbReference type="PROSITE" id="PS51029"/>
    </source>
</evidence>
<feature type="region of interest" description="Disordered" evidence="1">
    <location>
        <begin position="778"/>
        <end position="821"/>
    </location>
</feature>
<proteinExistence type="predicted"/>
<dbReference type="AlphaFoldDB" id="A0A0M3K0V8"/>
<evidence type="ECO:0000313" key="5">
    <source>
        <dbReference type="Proteomes" id="UP000267096"/>
    </source>
</evidence>
<feature type="region of interest" description="Disordered" evidence="1">
    <location>
        <begin position="692"/>
        <end position="732"/>
    </location>
</feature>
<keyword evidence="2" id="KW-0472">Membrane</keyword>
<feature type="compositionally biased region" description="Polar residues" evidence="1">
    <location>
        <begin position="174"/>
        <end position="200"/>
    </location>
</feature>
<name>A0A0M3K0V8_ANISI</name>
<dbReference type="WBParaSite" id="ASIM_0001447701-mRNA-1">
    <property type="protein sequence ID" value="ASIM_0001447701-mRNA-1"/>
    <property type="gene ID" value="ASIM_0001447701"/>
</dbReference>
<keyword evidence="2" id="KW-0812">Transmembrane</keyword>
<gene>
    <name evidence="4" type="ORF">ASIM_LOCUS13887</name>
</gene>
<keyword evidence="5" id="KW-1185">Reference proteome</keyword>
<evidence type="ECO:0000256" key="2">
    <source>
        <dbReference type="SAM" id="Phobius"/>
    </source>
</evidence>
<feature type="region of interest" description="Disordered" evidence="1">
    <location>
        <begin position="599"/>
        <end position="636"/>
    </location>
</feature>
<dbReference type="Pfam" id="PF10545">
    <property type="entry name" value="MADF_DNA_bdg"/>
    <property type="match status" value="1"/>
</dbReference>
<feature type="compositionally biased region" description="Polar residues" evidence="1">
    <location>
        <begin position="746"/>
        <end position="755"/>
    </location>
</feature>
<protein>
    <submittedName>
        <fullName evidence="6">MADF domain-containing protein</fullName>
    </submittedName>
</protein>
<dbReference type="InterPro" id="IPR006578">
    <property type="entry name" value="MADF-dom"/>
</dbReference>
<dbReference type="EMBL" id="UYRR01031535">
    <property type="protein sequence ID" value="VDK50844.1"/>
    <property type="molecule type" value="Genomic_DNA"/>
</dbReference>
<feature type="compositionally biased region" description="Low complexity" evidence="1">
    <location>
        <begin position="220"/>
        <end position="230"/>
    </location>
</feature>
<sequence length="933" mass="100819">MNVIRKRCGGNEGLKKFIDAVKLHPTVWMHSIDKDADLDAGSVDWWNSFEEIIDKLGWRHKVSVESARLAWKQLRMQYSKERRDRLADKMIDCNGSDSKWEIFERMTFMDRVIVGILVYQYILLMKETWIYWVMDIAELGLHFLALYRYRENGGEEMNNRKNGGTETKSHATACCSSSQDTGVDSGKNSDNGSEGDCNTGSNSKSSSSKGVAPSRKRKLSQSQSSSVLAVDKSSKSEHGDDESLNSALEAVTELAVKREMKKLGETDATQPLKLPSFVKSQSSNSNSSNKINSPASLASQKSPRIVRLSMKALESLSSAKRGDRGAFGTNYKFIKTAATVSNGTATTSQKYEPSKFIVDGKSGTTKIFKVIKTNSATGNVASVVKKTVQSDSNTSSVTTSTSVPRTKTIEETLTNLVAHAPSVSEIDGSVITTSNNRSYDEVIIPSLSSAPSDSKSVLNNASHPSCFPSKTVAQQQVAKEQSSAVVEQESKKAKTLIKEEHASCSLPSTSASTHSKSAGDSSDTQPATLMSVLQQCLGTSIDMKEMELMQPSSSNDLFPAISSSPLRIPSSNDVITGASRTPPIVIRPRAVSATAQVTVKSNQPPSLQSSPSHPGITVTSSSASTSATTSKASISTTTTPLTLNNCQYGRLATLVRVTSGNGSTFKLIRAPPKLVPSPCSFNGRVIKASTSKAVDGVNNSGLDKSSSSNNKNVNDNRKQSNEDDSSSPSSKAIKKVNQAVLRNKCASASSNNITTERSDDSPSRPLLKAINVVGSNQQSAINDSVANSDNDKRGTEASRDSSPDCAPPSLSTRFTPAPKQPDPTLTYLHKAVIRSLLLFQGPFFTIGDFRLRGPAVVRTVDDDKLKECLVRLLDDGLLRRIDDHLDLTDPEAAFEKERIKAKLIKLSDYGITKQQYATALERIVETAGLFLKK</sequence>
<feature type="compositionally biased region" description="Low complexity" evidence="1">
    <location>
        <begin position="601"/>
        <end position="636"/>
    </location>
</feature>
<dbReference type="SMART" id="SM00595">
    <property type="entry name" value="MADF"/>
    <property type="match status" value="1"/>
</dbReference>
<feature type="compositionally biased region" description="Basic and acidic residues" evidence="1">
    <location>
        <begin position="789"/>
        <end position="802"/>
    </location>
</feature>
<reference evidence="6" key="1">
    <citation type="submission" date="2016-04" db="UniProtKB">
        <authorList>
            <consortium name="WormBaseParasite"/>
        </authorList>
    </citation>
    <scope>IDENTIFICATION</scope>
</reference>
<accession>A0A0M3K0V8</accession>
<dbReference type="OrthoDB" id="10622312at2759"/>
<evidence type="ECO:0000256" key="1">
    <source>
        <dbReference type="SAM" id="MobiDB-lite"/>
    </source>
</evidence>
<dbReference type="Proteomes" id="UP000267096">
    <property type="component" value="Unassembled WGS sequence"/>
</dbReference>
<feature type="compositionally biased region" description="Polar residues" evidence="1">
    <location>
        <begin position="778"/>
        <end position="788"/>
    </location>
</feature>
<feature type="domain" description="MADF" evidence="3">
    <location>
        <begin position="16"/>
        <end position="114"/>
    </location>
</feature>
<feature type="compositionally biased region" description="Basic and acidic residues" evidence="1">
    <location>
        <begin position="492"/>
        <end position="502"/>
    </location>
</feature>
<evidence type="ECO:0000313" key="4">
    <source>
        <dbReference type="EMBL" id="VDK50844.1"/>
    </source>
</evidence>
<dbReference type="PROSITE" id="PS51029">
    <property type="entry name" value="MADF"/>
    <property type="match status" value="1"/>
</dbReference>
<feature type="region of interest" description="Disordered" evidence="1">
    <location>
        <begin position="266"/>
        <end position="303"/>
    </location>
</feature>